<gene>
    <name evidence="1" type="ORF">T02_15042</name>
</gene>
<keyword evidence="2" id="KW-1185">Reference proteome</keyword>
<dbReference type="OrthoDB" id="5921819at2759"/>
<proteinExistence type="predicted"/>
<dbReference type="Proteomes" id="UP000054721">
    <property type="component" value="Unassembled WGS sequence"/>
</dbReference>
<dbReference type="EMBL" id="JYDW01000253">
    <property type="protein sequence ID" value="KRZ50695.1"/>
    <property type="molecule type" value="Genomic_DNA"/>
</dbReference>
<sequence length="114" mass="12489">MNKIYTRCSDRSGSGVYDDLALKKCSTLISSRSIYPSLRDSVSCATSHKAPFPRIVIIHLLHHRLEIDKTPGGAFVLFLSCGCANLPDGCWSAQAQTKNTLKQNFSGFILLVGE</sequence>
<reference evidence="1 2" key="1">
    <citation type="submission" date="2015-05" db="EMBL/GenBank/DDBJ databases">
        <title>Evolution of Trichinella species and genotypes.</title>
        <authorList>
            <person name="Korhonen P.K."/>
            <person name="Edoardo P."/>
            <person name="Giuseppe L.R."/>
            <person name="Gasser R.B."/>
        </authorList>
    </citation>
    <scope>NUCLEOTIDE SEQUENCE [LARGE SCALE GENOMIC DNA]</scope>
    <source>
        <strain evidence="1">ISS10</strain>
    </source>
</reference>
<name>A0A0V1KUA0_9BILA</name>
<comment type="caution">
    <text evidence="1">The sequence shown here is derived from an EMBL/GenBank/DDBJ whole genome shotgun (WGS) entry which is preliminary data.</text>
</comment>
<evidence type="ECO:0000313" key="1">
    <source>
        <dbReference type="EMBL" id="KRZ50695.1"/>
    </source>
</evidence>
<organism evidence="1 2">
    <name type="scientific">Trichinella nativa</name>
    <dbReference type="NCBI Taxonomy" id="6335"/>
    <lineage>
        <taxon>Eukaryota</taxon>
        <taxon>Metazoa</taxon>
        <taxon>Ecdysozoa</taxon>
        <taxon>Nematoda</taxon>
        <taxon>Enoplea</taxon>
        <taxon>Dorylaimia</taxon>
        <taxon>Trichinellida</taxon>
        <taxon>Trichinellidae</taxon>
        <taxon>Trichinella</taxon>
    </lineage>
</organism>
<dbReference type="AlphaFoldDB" id="A0A0V1KUA0"/>
<accession>A0A0V1KUA0</accession>
<evidence type="ECO:0000313" key="2">
    <source>
        <dbReference type="Proteomes" id="UP000054721"/>
    </source>
</evidence>
<protein>
    <submittedName>
        <fullName evidence="1">Uncharacterized protein</fullName>
    </submittedName>
</protein>